<evidence type="ECO:0000313" key="11">
    <source>
        <dbReference type="Proteomes" id="UP000285324"/>
    </source>
</evidence>
<feature type="transmembrane region" description="Helical" evidence="8">
    <location>
        <begin position="351"/>
        <end position="369"/>
    </location>
</feature>
<feature type="transmembrane region" description="Helical" evidence="8">
    <location>
        <begin position="199"/>
        <end position="221"/>
    </location>
</feature>
<dbReference type="InterPro" id="IPR038731">
    <property type="entry name" value="RgtA/B/C-like"/>
</dbReference>
<dbReference type="Proteomes" id="UP000285324">
    <property type="component" value="Unassembled WGS sequence"/>
</dbReference>
<feature type="domain" description="Glycosyltransferase RgtA/B/C/D-like" evidence="9">
    <location>
        <begin position="58"/>
        <end position="218"/>
    </location>
</feature>
<evidence type="ECO:0000256" key="4">
    <source>
        <dbReference type="ARBA" id="ARBA00022679"/>
    </source>
</evidence>
<dbReference type="GO" id="GO:0005886">
    <property type="term" value="C:plasma membrane"/>
    <property type="evidence" value="ECO:0007669"/>
    <property type="project" value="UniProtKB-SubCell"/>
</dbReference>
<feature type="transmembrane region" description="Helical" evidence="8">
    <location>
        <begin position="256"/>
        <end position="274"/>
    </location>
</feature>
<proteinExistence type="predicted"/>
<dbReference type="GO" id="GO:0009103">
    <property type="term" value="P:lipopolysaccharide biosynthetic process"/>
    <property type="evidence" value="ECO:0007669"/>
    <property type="project" value="UniProtKB-ARBA"/>
</dbReference>
<dbReference type="PANTHER" id="PTHR33908:SF11">
    <property type="entry name" value="MEMBRANE PROTEIN"/>
    <property type="match status" value="1"/>
</dbReference>
<comment type="caution">
    <text evidence="10">The sequence shown here is derived from an EMBL/GenBank/DDBJ whole genome shotgun (WGS) entry which is preliminary data.</text>
</comment>
<feature type="transmembrane region" description="Helical" evidence="8">
    <location>
        <begin position="133"/>
        <end position="150"/>
    </location>
</feature>
<keyword evidence="4 10" id="KW-0808">Transferase</keyword>
<dbReference type="AlphaFoldDB" id="A0A424WA96"/>
<comment type="subcellular location">
    <subcellularLocation>
        <location evidence="1">Cell membrane</location>
        <topology evidence="1">Multi-pass membrane protein</topology>
    </subcellularLocation>
</comment>
<evidence type="ECO:0000256" key="5">
    <source>
        <dbReference type="ARBA" id="ARBA00022692"/>
    </source>
</evidence>
<dbReference type="PANTHER" id="PTHR33908">
    <property type="entry name" value="MANNOSYLTRANSFERASE YKCB-RELATED"/>
    <property type="match status" value="1"/>
</dbReference>
<evidence type="ECO:0000256" key="2">
    <source>
        <dbReference type="ARBA" id="ARBA00022475"/>
    </source>
</evidence>
<dbReference type="Pfam" id="PF13231">
    <property type="entry name" value="PMT_2"/>
    <property type="match status" value="1"/>
</dbReference>
<feature type="transmembrane region" description="Helical" evidence="8">
    <location>
        <begin position="76"/>
        <end position="100"/>
    </location>
</feature>
<feature type="transmembrane region" description="Helical" evidence="8">
    <location>
        <begin position="295"/>
        <end position="315"/>
    </location>
</feature>
<dbReference type="EMBL" id="QVXO01000030">
    <property type="protein sequence ID" value="RPJ90170.1"/>
    <property type="molecule type" value="Genomic_DNA"/>
</dbReference>
<dbReference type="InterPro" id="IPR050297">
    <property type="entry name" value="LipidA_mod_glycosyltrf_83"/>
</dbReference>
<organism evidence="10 11">
    <name type="scientific">Alcaligenes xylosoxydans xylosoxydans</name>
    <name type="common">Achromobacter xylosoxidans</name>
    <dbReference type="NCBI Taxonomy" id="85698"/>
    <lineage>
        <taxon>Bacteria</taxon>
        <taxon>Pseudomonadati</taxon>
        <taxon>Pseudomonadota</taxon>
        <taxon>Betaproteobacteria</taxon>
        <taxon>Burkholderiales</taxon>
        <taxon>Alcaligenaceae</taxon>
        <taxon>Achromobacter</taxon>
    </lineage>
</organism>
<reference evidence="10 11" key="1">
    <citation type="submission" date="2018-08" db="EMBL/GenBank/DDBJ databases">
        <title>Achromobacter xylosoxidans Genome sequencing and assembly.</title>
        <authorList>
            <person name="Wang R."/>
            <person name="Rensing C."/>
            <person name="Li Y."/>
        </authorList>
    </citation>
    <scope>NUCLEOTIDE SEQUENCE [LARGE SCALE GENOMIC DNA]</scope>
    <source>
        <strain evidence="10 11">GD003A</strain>
    </source>
</reference>
<keyword evidence="6 8" id="KW-1133">Transmembrane helix</keyword>
<dbReference type="RefSeq" id="WP_118933323.1">
    <property type="nucleotide sequence ID" value="NZ_CP061008.1"/>
</dbReference>
<evidence type="ECO:0000256" key="1">
    <source>
        <dbReference type="ARBA" id="ARBA00004651"/>
    </source>
</evidence>
<evidence type="ECO:0000259" key="9">
    <source>
        <dbReference type="Pfam" id="PF13231"/>
    </source>
</evidence>
<feature type="transmembrane region" description="Helical" evidence="8">
    <location>
        <begin position="156"/>
        <end position="187"/>
    </location>
</feature>
<evidence type="ECO:0000256" key="6">
    <source>
        <dbReference type="ARBA" id="ARBA00022989"/>
    </source>
</evidence>
<keyword evidence="7 8" id="KW-0472">Membrane</keyword>
<evidence type="ECO:0000313" key="10">
    <source>
        <dbReference type="EMBL" id="RPJ90170.1"/>
    </source>
</evidence>
<name>A0A424WA96_ALCXX</name>
<dbReference type="OrthoDB" id="8933800at2"/>
<gene>
    <name evidence="10" type="ORF">DY367_19185</name>
</gene>
<protein>
    <submittedName>
        <fullName evidence="10">Glycosyl transferase</fullName>
    </submittedName>
</protein>
<accession>A0A424WA96</accession>
<sequence>MREVTKRAFRPEGWWIGAGMAVYALAWLTLLDRATLVPPTDNIEQLTWVRSLEWGYYKHPPLPTWLLWPAVQLLGWSAWTSYIAGALCTLGAFALLWRWLRRMRGSGHARAALLAGLCITFYNGRLHFYNHEIVLIPLAVGCAVACWKAWTTRRIGWWIVLGASLGLGALSKYQSAVAGAAVLVFWLSQRGWRDSMHRFGLQVAALTALAVFAPHLCWLAYNGFEPLNYAMNSSLAAGLPWAQRVAEVARWWGDQMLNRALPAWVFLGVLWWLARRRSTVAAVKTEAPPRDAGRAILLSFGFTPLVFVSVMTLASGSHVQLHWGTPYLLFVAPAMMELARGGVWERVRPRDAVLVFALVQALLMVRVGLTSPGGAGLVRKASDWRYFDSRALARALHEPAKAALGGPVTVISGPPAEAGALALRLPEQPLVLIDGQLRFSPWVPKEVAEACGALELELEPRTLGAGFVAVGQDFPGLHWRVTPASRLCGAASAARGP</sequence>
<feature type="transmembrane region" description="Helical" evidence="8">
    <location>
        <begin position="12"/>
        <end position="30"/>
    </location>
</feature>
<keyword evidence="2" id="KW-1003">Cell membrane</keyword>
<evidence type="ECO:0000256" key="7">
    <source>
        <dbReference type="ARBA" id="ARBA00023136"/>
    </source>
</evidence>
<dbReference type="GO" id="GO:0016763">
    <property type="term" value="F:pentosyltransferase activity"/>
    <property type="evidence" value="ECO:0007669"/>
    <property type="project" value="TreeGrafter"/>
</dbReference>
<evidence type="ECO:0000256" key="3">
    <source>
        <dbReference type="ARBA" id="ARBA00022676"/>
    </source>
</evidence>
<evidence type="ECO:0000256" key="8">
    <source>
        <dbReference type="SAM" id="Phobius"/>
    </source>
</evidence>
<keyword evidence="5 8" id="KW-0812">Transmembrane</keyword>
<keyword evidence="3" id="KW-0328">Glycosyltransferase</keyword>